<sequence>MILLQAARAAKLPKIVQKSRCPTVWRLTFTFHWVLLQQEGLFVIVVLFQIKDRAHREVQTLQTQDRRMSP</sequence>
<protein>
    <submittedName>
        <fullName evidence="1">Uncharacterized protein</fullName>
    </submittedName>
</protein>
<organism evidence="1 2">
    <name type="scientific">Pelagivirga sediminicola</name>
    <dbReference type="NCBI Taxonomy" id="2170575"/>
    <lineage>
        <taxon>Bacteria</taxon>
        <taxon>Pseudomonadati</taxon>
        <taxon>Pseudomonadota</taxon>
        <taxon>Alphaproteobacteria</taxon>
        <taxon>Rhodobacterales</taxon>
        <taxon>Paracoccaceae</taxon>
        <taxon>Pelagivirga</taxon>
    </lineage>
</organism>
<dbReference type="EMBL" id="QCYH01000021">
    <property type="protein sequence ID" value="PVA08640.1"/>
    <property type="molecule type" value="Genomic_DNA"/>
</dbReference>
<reference evidence="1 2" key="1">
    <citation type="submission" date="2018-04" db="EMBL/GenBank/DDBJ databases">
        <title>Pelagivirga bohaiensis gen. nov., sp. nov., a bacterium isolated from the Bohai Sea.</title>
        <authorList>
            <person name="Ji X."/>
        </authorList>
    </citation>
    <scope>NUCLEOTIDE SEQUENCE [LARGE SCALE GENOMIC DNA]</scope>
    <source>
        <strain evidence="1 2">BH-SD19</strain>
    </source>
</reference>
<evidence type="ECO:0000313" key="1">
    <source>
        <dbReference type="EMBL" id="PVA08640.1"/>
    </source>
</evidence>
<dbReference type="Proteomes" id="UP000244446">
    <property type="component" value="Unassembled WGS sequence"/>
</dbReference>
<name>A0A2T7G2L5_9RHOB</name>
<dbReference type="RefSeq" id="WP_108693582.1">
    <property type="nucleotide sequence ID" value="NZ_QCYH01000021.1"/>
</dbReference>
<evidence type="ECO:0000313" key="2">
    <source>
        <dbReference type="Proteomes" id="UP000244446"/>
    </source>
</evidence>
<comment type="caution">
    <text evidence="1">The sequence shown here is derived from an EMBL/GenBank/DDBJ whole genome shotgun (WGS) entry which is preliminary data.</text>
</comment>
<accession>A0A2T7G2L5</accession>
<keyword evidence="2" id="KW-1185">Reference proteome</keyword>
<proteinExistence type="predicted"/>
<dbReference type="AlphaFoldDB" id="A0A2T7G2L5"/>
<gene>
    <name evidence="1" type="ORF">DC366_18000</name>
</gene>